<organism evidence="2 3">
    <name type="scientific">Daphnia pulex</name>
    <name type="common">Water flea</name>
    <dbReference type="NCBI Taxonomy" id="6669"/>
    <lineage>
        <taxon>Eukaryota</taxon>
        <taxon>Metazoa</taxon>
        <taxon>Ecdysozoa</taxon>
        <taxon>Arthropoda</taxon>
        <taxon>Crustacea</taxon>
        <taxon>Branchiopoda</taxon>
        <taxon>Diplostraca</taxon>
        <taxon>Cladocera</taxon>
        <taxon>Anomopoda</taxon>
        <taxon>Daphniidae</taxon>
        <taxon>Daphnia</taxon>
    </lineage>
</organism>
<reference evidence="2 3" key="1">
    <citation type="journal article" date="2011" name="Science">
        <title>The ecoresponsive genome of Daphnia pulex.</title>
        <authorList>
            <person name="Colbourne J.K."/>
            <person name="Pfrender M.E."/>
            <person name="Gilbert D."/>
            <person name="Thomas W.K."/>
            <person name="Tucker A."/>
            <person name="Oakley T.H."/>
            <person name="Tokishita S."/>
            <person name="Aerts A."/>
            <person name="Arnold G.J."/>
            <person name="Basu M.K."/>
            <person name="Bauer D.J."/>
            <person name="Caceres C.E."/>
            <person name="Carmel L."/>
            <person name="Casola C."/>
            <person name="Choi J.H."/>
            <person name="Detter J.C."/>
            <person name="Dong Q."/>
            <person name="Dusheyko S."/>
            <person name="Eads B.D."/>
            <person name="Frohlich T."/>
            <person name="Geiler-Samerotte K.A."/>
            <person name="Gerlach D."/>
            <person name="Hatcher P."/>
            <person name="Jogdeo S."/>
            <person name="Krijgsveld J."/>
            <person name="Kriventseva E.V."/>
            <person name="Kultz D."/>
            <person name="Laforsch C."/>
            <person name="Lindquist E."/>
            <person name="Lopez J."/>
            <person name="Manak J.R."/>
            <person name="Muller J."/>
            <person name="Pangilinan J."/>
            <person name="Patwardhan R.P."/>
            <person name="Pitluck S."/>
            <person name="Pritham E.J."/>
            <person name="Rechtsteiner A."/>
            <person name="Rho M."/>
            <person name="Rogozin I.B."/>
            <person name="Sakarya O."/>
            <person name="Salamov A."/>
            <person name="Schaack S."/>
            <person name="Shapiro H."/>
            <person name="Shiga Y."/>
            <person name="Skalitzky C."/>
            <person name="Smith Z."/>
            <person name="Souvorov A."/>
            <person name="Sung W."/>
            <person name="Tang Z."/>
            <person name="Tsuchiya D."/>
            <person name="Tu H."/>
            <person name="Vos H."/>
            <person name="Wang M."/>
            <person name="Wolf Y.I."/>
            <person name="Yamagata H."/>
            <person name="Yamada T."/>
            <person name="Ye Y."/>
            <person name="Shaw J.R."/>
            <person name="Andrews J."/>
            <person name="Crease T.J."/>
            <person name="Tang H."/>
            <person name="Lucas S.M."/>
            <person name="Robertson H.M."/>
            <person name="Bork P."/>
            <person name="Koonin E.V."/>
            <person name="Zdobnov E.M."/>
            <person name="Grigoriev I.V."/>
            <person name="Lynch M."/>
            <person name="Boore J.L."/>
        </authorList>
    </citation>
    <scope>NUCLEOTIDE SEQUENCE [LARGE SCALE GENOMIC DNA]</scope>
</reference>
<accession>E9HHC7</accession>
<keyword evidence="3" id="KW-1185">Reference proteome</keyword>
<gene>
    <name evidence="2" type="ORF">DAPPUDRAFT_329691</name>
</gene>
<dbReference type="EMBL" id="GL732647">
    <property type="protein sequence ID" value="EFX68867.1"/>
    <property type="molecule type" value="Genomic_DNA"/>
</dbReference>
<dbReference type="HOGENOM" id="CLU_1827232_0_0_1"/>
<dbReference type="InParanoid" id="E9HHC7"/>
<evidence type="ECO:0000313" key="2">
    <source>
        <dbReference type="EMBL" id="EFX68867.1"/>
    </source>
</evidence>
<dbReference type="OrthoDB" id="28868at2759"/>
<evidence type="ECO:0000256" key="1">
    <source>
        <dbReference type="SAM" id="MobiDB-lite"/>
    </source>
</evidence>
<sequence>MGGPGSDKSASRCGSRGESRGWSRGGSQVRGRGRVTATTFQEQLLREEEEETHTMKLHQEVIESKETCAPMFCIVYREVALRFGILCEPVYCFENINMDHPLILRCQEFPEQYDGERFAYIDVCNGVSLIRLNHMRCLGPL</sequence>
<evidence type="ECO:0000313" key="3">
    <source>
        <dbReference type="Proteomes" id="UP000000305"/>
    </source>
</evidence>
<proteinExistence type="predicted"/>
<protein>
    <submittedName>
        <fullName evidence="2">Uncharacterized protein</fullName>
    </submittedName>
</protein>
<feature type="region of interest" description="Disordered" evidence="1">
    <location>
        <begin position="1"/>
        <end position="36"/>
    </location>
</feature>
<dbReference type="Proteomes" id="UP000000305">
    <property type="component" value="Unassembled WGS sequence"/>
</dbReference>
<dbReference type="AlphaFoldDB" id="E9HHC7"/>
<dbReference type="KEGG" id="dpx:DAPPUDRAFT_329691"/>
<name>E9HHC7_DAPPU</name>